<dbReference type="RefSeq" id="WP_171078200.1">
    <property type="nucleotide sequence ID" value="NZ_BNBU01000001.1"/>
</dbReference>
<dbReference type="EMBL" id="JABBXF010000004">
    <property type="protein sequence ID" value="NVK76395.1"/>
    <property type="molecule type" value="Genomic_DNA"/>
</dbReference>
<proteinExistence type="predicted"/>
<comment type="caution">
    <text evidence="1">The sequence shown here is derived from an EMBL/GenBank/DDBJ whole genome shotgun (WGS) entry which is preliminary data.</text>
</comment>
<evidence type="ECO:0000313" key="2">
    <source>
        <dbReference type="Proteomes" id="UP000587462"/>
    </source>
</evidence>
<name>A0A7Y7E566_STRMO</name>
<protein>
    <submittedName>
        <fullName evidence="1">Uncharacterized protein</fullName>
    </submittedName>
</protein>
<evidence type="ECO:0000313" key="1">
    <source>
        <dbReference type="EMBL" id="NVK76395.1"/>
    </source>
</evidence>
<gene>
    <name evidence="1" type="ORF">HG542_01840</name>
</gene>
<organism evidence="1 2">
    <name type="scientific">Streptomyces morookaense</name>
    <name type="common">Streptoverticillium morookaense</name>
    <dbReference type="NCBI Taxonomy" id="1970"/>
    <lineage>
        <taxon>Bacteria</taxon>
        <taxon>Bacillati</taxon>
        <taxon>Actinomycetota</taxon>
        <taxon>Actinomycetes</taxon>
        <taxon>Kitasatosporales</taxon>
        <taxon>Streptomycetaceae</taxon>
        <taxon>Streptomyces</taxon>
    </lineage>
</organism>
<sequence length="76" mass="8313">MSADRRTGLRIERLPDEPLGRTKAGRFFIPLRIFMDDEPATGHLIMSGSDAEELVRDLSRLVCGDGSPLDAIEGTA</sequence>
<keyword evidence="2" id="KW-1185">Reference proteome</keyword>
<accession>A0A7Y7E566</accession>
<dbReference type="Proteomes" id="UP000587462">
    <property type="component" value="Unassembled WGS sequence"/>
</dbReference>
<reference evidence="1 2" key="1">
    <citation type="submission" date="2020-04" db="EMBL/GenBank/DDBJ databases">
        <title>Draft Genome Sequence of Streptomyces morookaense DSM 40503, an 8-azaguanine-producing strain.</title>
        <authorList>
            <person name="Qi J."/>
            <person name="Gao J.-M."/>
        </authorList>
    </citation>
    <scope>NUCLEOTIDE SEQUENCE [LARGE SCALE GENOMIC DNA]</scope>
    <source>
        <strain evidence="1 2">DSM 40503</strain>
    </source>
</reference>
<dbReference type="AlphaFoldDB" id="A0A7Y7E566"/>